<dbReference type="Proteomes" id="UP000321057">
    <property type="component" value="Unassembled WGS sequence"/>
</dbReference>
<keyword evidence="1" id="KW-0479">Metal-binding</keyword>
<evidence type="ECO:0000259" key="3">
    <source>
        <dbReference type="Pfam" id="PF07687"/>
    </source>
</evidence>
<reference evidence="4 5" key="1">
    <citation type="submission" date="2019-07" db="EMBL/GenBank/DDBJ databases">
        <title>Whole genome shotgun sequence of Staphylococcus gallinarum NBRC 109767.</title>
        <authorList>
            <person name="Hosoyama A."/>
            <person name="Uohara A."/>
            <person name="Ohji S."/>
            <person name="Ichikawa N."/>
        </authorList>
    </citation>
    <scope>NUCLEOTIDE SEQUENCE [LARGE SCALE GENOMIC DNA]</scope>
    <source>
        <strain evidence="4 5">NBRC 109767</strain>
    </source>
</reference>
<keyword evidence="5" id="KW-1185">Reference proteome</keyword>
<proteinExistence type="predicted"/>
<comment type="caution">
    <text evidence="4">The sequence shown here is derived from an EMBL/GenBank/DDBJ whole genome shotgun (WGS) entry which is preliminary data.</text>
</comment>
<accession>A0ABQ0Y5W5</accession>
<dbReference type="PANTHER" id="PTHR43808">
    <property type="entry name" value="ACETYLORNITHINE DEACETYLASE"/>
    <property type="match status" value="1"/>
</dbReference>
<dbReference type="InterPro" id="IPR036264">
    <property type="entry name" value="Bact_exopeptidase_dim_dom"/>
</dbReference>
<dbReference type="PANTHER" id="PTHR43808:SF31">
    <property type="entry name" value="N-ACETYL-L-CITRULLINE DEACETYLASE"/>
    <property type="match status" value="1"/>
</dbReference>
<dbReference type="EMBL" id="BKAX01000011">
    <property type="protein sequence ID" value="GEQ06793.1"/>
    <property type="molecule type" value="Genomic_DNA"/>
</dbReference>
<evidence type="ECO:0000256" key="2">
    <source>
        <dbReference type="ARBA" id="ARBA00022801"/>
    </source>
</evidence>
<organism evidence="4 5">
    <name type="scientific">Staphylococcus gallinarum</name>
    <dbReference type="NCBI Taxonomy" id="1293"/>
    <lineage>
        <taxon>Bacteria</taxon>
        <taxon>Bacillati</taxon>
        <taxon>Bacillota</taxon>
        <taxon>Bacilli</taxon>
        <taxon>Bacillales</taxon>
        <taxon>Staphylococcaceae</taxon>
        <taxon>Staphylococcus</taxon>
    </lineage>
</organism>
<name>A0ABQ0Y5W5_STAGA</name>
<evidence type="ECO:0000313" key="5">
    <source>
        <dbReference type="Proteomes" id="UP000321057"/>
    </source>
</evidence>
<dbReference type="InterPro" id="IPR011650">
    <property type="entry name" value="Peptidase_M20_dimer"/>
</dbReference>
<dbReference type="Pfam" id="PF07687">
    <property type="entry name" value="M20_dimer"/>
    <property type="match status" value="1"/>
</dbReference>
<dbReference type="Gene3D" id="3.30.70.360">
    <property type="match status" value="1"/>
</dbReference>
<protein>
    <submittedName>
        <fullName evidence="4">Peptidase M20</fullName>
    </submittedName>
</protein>
<dbReference type="Pfam" id="PF01546">
    <property type="entry name" value="Peptidase_M20"/>
    <property type="match status" value="1"/>
</dbReference>
<evidence type="ECO:0000256" key="1">
    <source>
        <dbReference type="ARBA" id="ARBA00022723"/>
    </source>
</evidence>
<dbReference type="Gene3D" id="3.40.630.10">
    <property type="entry name" value="Zn peptidases"/>
    <property type="match status" value="1"/>
</dbReference>
<dbReference type="SUPFAM" id="SSF53187">
    <property type="entry name" value="Zn-dependent exopeptidases"/>
    <property type="match status" value="1"/>
</dbReference>
<keyword evidence="2" id="KW-0378">Hydrolase</keyword>
<dbReference type="SUPFAM" id="SSF55031">
    <property type="entry name" value="Bacterial exopeptidase dimerisation domain"/>
    <property type="match status" value="1"/>
</dbReference>
<dbReference type="InterPro" id="IPR050072">
    <property type="entry name" value="Peptidase_M20A"/>
</dbReference>
<feature type="domain" description="Peptidase M20 dimerisation" evidence="3">
    <location>
        <begin position="162"/>
        <end position="259"/>
    </location>
</feature>
<dbReference type="RefSeq" id="WP_042739568.1">
    <property type="nucleotide sequence ID" value="NZ_BKAX01000011.1"/>
</dbReference>
<sequence>MSKTIDLLTDLISYNSSDKETANETIQYCYDWLEKEQLQPEILTNDGYKMLLCEVGEGKHKLVLNGHVDVVSGRPEQFTPKIKNGKIYGRGSADMKSGVSAMMVAMSELQHIDLGDTTVQLQLVSDEEIGGKHCAAYLTEEGFLGDFVICGEATQLGIGFQAKGILQFDITLKGESAHSSRPWEGENAIAKALKLHDDILTLPFAQEATDIYKEPSINLAKINGGDVYNKVPDKCKVSYDIRYLPSQDYEEILSQIKGITNGDIQLHLVGPAVQNDVNHKYIKRLENTIKESMDSDNVAVFGQHGFADTRYFSRFDVPAIEFGPTGAEWHGDGEYVEIASVKSYKDILVNFAEHFDK</sequence>
<evidence type="ECO:0000313" key="4">
    <source>
        <dbReference type="EMBL" id="GEQ06793.1"/>
    </source>
</evidence>
<dbReference type="GeneID" id="93843937"/>
<dbReference type="InterPro" id="IPR002933">
    <property type="entry name" value="Peptidase_M20"/>
</dbReference>
<gene>
    <name evidence="4" type="ORF">SGA02_26210</name>
</gene>